<sequence>SYWLHPGIQWGQMPIVQSDLLYPVVFTVPMICARVLVETFVAIPIGHFLGYDKEDITSQMLNHLLGGFASQTRRKRILECFWRFFYYTSMFINGAKILATKSWLWDVNECWVGYPWRKVDDDIWYYYMITLTFFYSL</sequence>
<keyword evidence="1" id="KW-0472">Membrane</keyword>
<dbReference type="AlphaFoldDB" id="A0AAN5CL34"/>
<evidence type="ECO:0000313" key="2">
    <source>
        <dbReference type="EMBL" id="GMR46344.1"/>
    </source>
</evidence>
<dbReference type="GO" id="GO:0050291">
    <property type="term" value="F:sphingosine N-acyltransferase activity"/>
    <property type="evidence" value="ECO:0007669"/>
    <property type="project" value="InterPro"/>
</dbReference>
<feature type="non-terminal residue" evidence="2">
    <location>
        <position position="137"/>
    </location>
</feature>
<name>A0AAN5CL34_9BILA</name>
<reference evidence="3" key="1">
    <citation type="submission" date="2022-10" db="EMBL/GenBank/DDBJ databases">
        <title>Genome assembly of Pristionchus species.</title>
        <authorList>
            <person name="Yoshida K."/>
            <person name="Sommer R.J."/>
        </authorList>
    </citation>
    <scope>NUCLEOTIDE SEQUENCE [LARGE SCALE GENOMIC DNA]</scope>
    <source>
        <strain evidence="3">RS5460</strain>
    </source>
</reference>
<dbReference type="PANTHER" id="PTHR12560:SF0">
    <property type="entry name" value="LD18904P"/>
    <property type="match status" value="1"/>
</dbReference>
<dbReference type="InterPro" id="IPR016439">
    <property type="entry name" value="Lag1/Lac1-like"/>
</dbReference>
<dbReference type="GO" id="GO:0046513">
    <property type="term" value="P:ceramide biosynthetic process"/>
    <property type="evidence" value="ECO:0007669"/>
    <property type="project" value="InterPro"/>
</dbReference>
<keyword evidence="3" id="KW-1185">Reference proteome</keyword>
<dbReference type="PANTHER" id="PTHR12560">
    <property type="entry name" value="LONGEVITY ASSURANCE FACTOR 1 LAG1"/>
    <property type="match status" value="1"/>
</dbReference>
<comment type="caution">
    <text evidence="2">The sequence shown here is derived from an EMBL/GenBank/DDBJ whole genome shotgun (WGS) entry which is preliminary data.</text>
</comment>
<accession>A0AAN5CL34</accession>
<dbReference type="EMBL" id="BTRK01000004">
    <property type="protein sequence ID" value="GMR46344.1"/>
    <property type="molecule type" value="Genomic_DNA"/>
</dbReference>
<evidence type="ECO:0000256" key="1">
    <source>
        <dbReference type="SAM" id="Phobius"/>
    </source>
</evidence>
<gene>
    <name evidence="2" type="ORF">PMAYCL1PPCAC_16539</name>
</gene>
<proteinExistence type="predicted"/>
<keyword evidence="1" id="KW-0812">Transmembrane</keyword>
<dbReference type="Proteomes" id="UP001328107">
    <property type="component" value="Unassembled WGS sequence"/>
</dbReference>
<organism evidence="2 3">
    <name type="scientific">Pristionchus mayeri</name>
    <dbReference type="NCBI Taxonomy" id="1317129"/>
    <lineage>
        <taxon>Eukaryota</taxon>
        <taxon>Metazoa</taxon>
        <taxon>Ecdysozoa</taxon>
        <taxon>Nematoda</taxon>
        <taxon>Chromadorea</taxon>
        <taxon>Rhabditida</taxon>
        <taxon>Rhabditina</taxon>
        <taxon>Diplogasteromorpha</taxon>
        <taxon>Diplogasteroidea</taxon>
        <taxon>Neodiplogasteridae</taxon>
        <taxon>Pristionchus</taxon>
    </lineage>
</organism>
<protein>
    <submittedName>
        <fullName evidence="2">Uncharacterized protein</fullName>
    </submittedName>
</protein>
<dbReference type="GO" id="GO:0016020">
    <property type="term" value="C:membrane"/>
    <property type="evidence" value="ECO:0007669"/>
    <property type="project" value="GOC"/>
</dbReference>
<evidence type="ECO:0000313" key="3">
    <source>
        <dbReference type="Proteomes" id="UP001328107"/>
    </source>
</evidence>
<feature type="non-terminal residue" evidence="2">
    <location>
        <position position="1"/>
    </location>
</feature>
<keyword evidence="1" id="KW-1133">Transmembrane helix</keyword>
<feature type="transmembrane region" description="Helical" evidence="1">
    <location>
        <begin position="20"/>
        <end position="43"/>
    </location>
</feature>